<feature type="compositionally biased region" description="Acidic residues" evidence="1">
    <location>
        <begin position="88"/>
        <end position="101"/>
    </location>
</feature>
<feature type="compositionally biased region" description="Basic and acidic residues" evidence="1">
    <location>
        <begin position="108"/>
        <end position="130"/>
    </location>
</feature>
<proteinExistence type="predicted"/>
<organism evidence="3">
    <name type="scientific">Camponotus floridanus</name>
    <name type="common">Florida carpenter ant</name>
    <dbReference type="NCBI Taxonomy" id="104421"/>
    <lineage>
        <taxon>Eukaryota</taxon>
        <taxon>Metazoa</taxon>
        <taxon>Ecdysozoa</taxon>
        <taxon>Arthropoda</taxon>
        <taxon>Hexapoda</taxon>
        <taxon>Insecta</taxon>
        <taxon>Pterygota</taxon>
        <taxon>Neoptera</taxon>
        <taxon>Endopterygota</taxon>
        <taxon>Hymenoptera</taxon>
        <taxon>Apocrita</taxon>
        <taxon>Aculeata</taxon>
        <taxon>Formicoidea</taxon>
        <taxon>Formicidae</taxon>
        <taxon>Formicinae</taxon>
        <taxon>Camponotus</taxon>
    </lineage>
</organism>
<protein>
    <submittedName>
        <fullName evidence="2">Uncharacterized protein</fullName>
    </submittedName>
</protein>
<dbReference type="InParanoid" id="E2AF76"/>
<dbReference type="AlphaFoldDB" id="E2AF76"/>
<evidence type="ECO:0000313" key="2">
    <source>
        <dbReference type="EMBL" id="EFN67908.1"/>
    </source>
</evidence>
<accession>E2AF76</accession>
<dbReference type="Proteomes" id="UP000000311">
    <property type="component" value="Unassembled WGS sequence"/>
</dbReference>
<evidence type="ECO:0000256" key="1">
    <source>
        <dbReference type="SAM" id="MobiDB-lite"/>
    </source>
</evidence>
<feature type="compositionally biased region" description="Basic and acidic residues" evidence="1">
    <location>
        <begin position="38"/>
        <end position="54"/>
    </location>
</feature>
<keyword evidence="3" id="KW-1185">Reference proteome</keyword>
<feature type="region of interest" description="Disordered" evidence="1">
    <location>
        <begin position="1"/>
        <end position="136"/>
    </location>
</feature>
<name>E2AF76_CAMFO</name>
<reference evidence="2 3" key="1">
    <citation type="journal article" date="2010" name="Science">
        <title>Genomic comparison of the ants Camponotus floridanus and Harpegnathos saltator.</title>
        <authorList>
            <person name="Bonasio R."/>
            <person name="Zhang G."/>
            <person name="Ye C."/>
            <person name="Mutti N.S."/>
            <person name="Fang X."/>
            <person name="Qin N."/>
            <person name="Donahue G."/>
            <person name="Yang P."/>
            <person name="Li Q."/>
            <person name="Li C."/>
            <person name="Zhang P."/>
            <person name="Huang Z."/>
            <person name="Berger S.L."/>
            <person name="Reinberg D."/>
            <person name="Wang J."/>
            <person name="Liebig J."/>
        </authorList>
    </citation>
    <scope>NUCLEOTIDE SEQUENCE [LARGE SCALE GENOMIC DNA]</scope>
    <source>
        <strain evidence="3">C129</strain>
    </source>
</reference>
<sequence>MRNGREGERTRKTGTSQREDGMRGIEKHRNRRKKKRRKVEEGRRREKAGEERWRIRIMGQKLAKQEGLEKEEKVKQEGWKRDRKGEGEEGQTQEKEEEEEGQGTAKRRGLDGKEGCRGMKRGEGRREGKGRVRGLLPGENRVATCAAVYNSLVAASSLGRLLSVRRTNFDQDSPNSDDNGMGPRGPRVPRRFSAHLVDFPEKGIVSPPSSKLELLDGVALTQGSRIEDDGISAVFSSDSAG</sequence>
<gene>
    <name evidence="2" type="ORF">EAG_02753</name>
</gene>
<feature type="compositionally biased region" description="Basic and acidic residues" evidence="1">
    <location>
        <begin position="1"/>
        <end position="27"/>
    </location>
</feature>
<feature type="compositionally biased region" description="Basic residues" evidence="1">
    <location>
        <begin position="28"/>
        <end position="37"/>
    </location>
</feature>
<dbReference type="EMBL" id="GL439053">
    <property type="protein sequence ID" value="EFN67908.1"/>
    <property type="molecule type" value="Genomic_DNA"/>
</dbReference>
<feature type="compositionally biased region" description="Basic and acidic residues" evidence="1">
    <location>
        <begin position="63"/>
        <end position="87"/>
    </location>
</feature>
<feature type="region of interest" description="Disordered" evidence="1">
    <location>
        <begin position="167"/>
        <end position="190"/>
    </location>
</feature>
<evidence type="ECO:0000313" key="3">
    <source>
        <dbReference type="Proteomes" id="UP000000311"/>
    </source>
</evidence>